<organism evidence="1 2">
    <name type="scientific">Cupriavidus metallidurans</name>
    <dbReference type="NCBI Taxonomy" id="119219"/>
    <lineage>
        <taxon>Bacteria</taxon>
        <taxon>Pseudomonadati</taxon>
        <taxon>Pseudomonadota</taxon>
        <taxon>Betaproteobacteria</taxon>
        <taxon>Burkholderiales</taxon>
        <taxon>Burkholderiaceae</taxon>
        <taxon>Cupriavidus</taxon>
    </lineage>
</organism>
<dbReference type="EMBL" id="CP037900">
    <property type="protein sequence ID" value="QBP09833.1"/>
    <property type="molecule type" value="Genomic_DNA"/>
</dbReference>
<name>A0A482IQG1_9BURK</name>
<dbReference type="OrthoDB" id="8595272at2"/>
<reference evidence="1 2" key="1">
    <citation type="submission" date="2019-03" db="EMBL/GenBank/DDBJ databases">
        <title>Comparative insights into the high quality Complete genome sequence of highly metal resistant Cupriavidus metallidurans strain BS1 isolated from a gold-copper mine.</title>
        <authorList>
            <person name="Mazhar H.S."/>
            <person name="Rensing C."/>
        </authorList>
    </citation>
    <scope>NUCLEOTIDE SEQUENCE [LARGE SCALE GENOMIC DNA]</scope>
    <source>
        <strain evidence="1 2">BS1</strain>
    </source>
</reference>
<dbReference type="Proteomes" id="UP000253772">
    <property type="component" value="Chromosome c1"/>
</dbReference>
<accession>A0A482IQG1</accession>
<evidence type="ECO:0000313" key="1">
    <source>
        <dbReference type="EMBL" id="QBP09833.1"/>
    </source>
</evidence>
<gene>
    <name evidence="1" type="ORF">DDF84_008700</name>
</gene>
<dbReference type="AlphaFoldDB" id="A0A482IQG1"/>
<evidence type="ECO:0000313" key="2">
    <source>
        <dbReference type="Proteomes" id="UP000253772"/>
    </source>
</evidence>
<protein>
    <submittedName>
        <fullName evidence="1">Uncharacterized protein</fullName>
    </submittedName>
</protein>
<sequence length="81" mass="9018">MDDTQRIQQLEGQVNALAHAWLTLVAALETQEGFDAAGLQASLRKRRWPQNPALNAEARPTLSWLCDCLDEARTTRQSGGR</sequence>
<dbReference type="RefSeq" id="WP_017511696.1">
    <property type="nucleotide sequence ID" value="NZ_CP037900.1"/>
</dbReference>
<proteinExistence type="predicted"/>